<reference evidence="2" key="1">
    <citation type="journal article" date="2022" name="Mol. Ecol. Resour.">
        <title>The genomes of chicory, endive, great burdock and yacon provide insights into Asteraceae palaeo-polyploidization history and plant inulin production.</title>
        <authorList>
            <person name="Fan W."/>
            <person name="Wang S."/>
            <person name="Wang H."/>
            <person name="Wang A."/>
            <person name="Jiang F."/>
            <person name="Liu H."/>
            <person name="Zhao H."/>
            <person name="Xu D."/>
            <person name="Zhang Y."/>
        </authorList>
    </citation>
    <scope>NUCLEOTIDE SEQUENCE [LARGE SCALE GENOMIC DNA]</scope>
    <source>
        <strain evidence="2">cv. Niubang</strain>
    </source>
</reference>
<gene>
    <name evidence="1" type="ORF">L6452_35037</name>
</gene>
<dbReference type="Proteomes" id="UP001055879">
    <property type="component" value="Linkage Group LG12"/>
</dbReference>
<keyword evidence="2" id="KW-1185">Reference proteome</keyword>
<proteinExistence type="predicted"/>
<accession>A0ACB8YLD6</accession>
<evidence type="ECO:0000313" key="2">
    <source>
        <dbReference type="Proteomes" id="UP001055879"/>
    </source>
</evidence>
<reference evidence="1 2" key="2">
    <citation type="journal article" date="2022" name="Mol. Ecol. Resour.">
        <title>The genomes of chicory, endive, great burdock and yacon provide insights into Asteraceae paleo-polyploidization history and plant inulin production.</title>
        <authorList>
            <person name="Fan W."/>
            <person name="Wang S."/>
            <person name="Wang H."/>
            <person name="Wang A."/>
            <person name="Jiang F."/>
            <person name="Liu H."/>
            <person name="Zhao H."/>
            <person name="Xu D."/>
            <person name="Zhang Y."/>
        </authorList>
    </citation>
    <scope>NUCLEOTIDE SEQUENCE [LARGE SCALE GENOMIC DNA]</scope>
    <source>
        <strain evidence="2">cv. Niubang</strain>
    </source>
</reference>
<comment type="caution">
    <text evidence="1">The sequence shown here is derived from an EMBL/GenBank/DDBJ whole genome shotgun (WGS) entry which is preliminary data.</text>
</comment>
<evidence type="ECO:0000313" key="1">
    <source>
        <dbReference type="EMBL" id="KAI3685779.1"/>
    </source>
</evidence>
<dbReference type="EMBL" id="CM042058">
    <property type="protein sequence ID" value="KAI3685779.1"/>
    <property type="molecule type" value="Genomic_DNA"/>
</dbReference>
<protein>
    <submittedName>
        <fullName evidence="1">Uncharacterized protein</fullName>
    </submittedName>
</protein>
<organism evidence="1 2">
    <name type="scientific">Arctium lappa</name>
    <name type="common">Greater burdock</name>
    <name type="synonym">Lappa major</name>
    <dbReference type="NCBI Taxonomy" id="4217"/>
    <lineage>
        <taxon>Eukaryota</taxon>
        <taxon>Viridiplantae</taxon>
        <taxon>Streptophyta</taxon>
        <taxon>Embryophyta</taxon>
        <taxon>Tracheophyta</taxon>
        <taxon>Spermatophyta</taxon>
        <taxon>Magnoliopsida</taxon>
        <taxon>eudicotyledons</taxon>
        <taxon>Gunneridae</taxon>
        <taxon>Pentapetalae</taxon>
        <taxon>asterids</taxon>
        <taxon>campanulids</taxon>
        <taxon>Asterales</taxon>
        <taxon>Asteraceae</taxon>
        <taxon>Carduoideae</taxon>
        <taxon>Cardueae</taxon>
        <taxon>Arctiinae</taxon>
        <taxon>Arctium</taxon>
    </lineage>
</organism>
<sequence length="232" mass="25370">MALLQGYDGIHDQTHGNHGDEEINELSNNEVYSGDSNSSSVGGGLIITTTKLRATIELAAQKHAFSERKRRKRINSHYDSLRQFFPRLLKVELKKLVADDEGGGCSFFIPGENDEMTVEYCGSGSNKKVVRATICCEDRPGLNQDLTETIQSVGGKAVKAEMATVGGRTKAKVVVEWPESGGGGEEDVETLKRALKAVVENRVLGRSRLMGTEPEFKVYENGLAQGLIMKNH</sequence>
<name>A0ACB8YLD6_ARCLA</name>